<gene>
    <name evidence="1" type="ORF">MANES_04G030900</name>
</gene>
<dbReference type="EMBL" id="CM004390">
    <property type="protein sequence ID" value="OAY51765.1"/>
    <property type="molecule type" value="Genomic_DNA"/>
</dbReference>
<protein>
    <submittedName>
        <fullName evidence="1">Uncharacterized protein</fullName>
    </submittedName>
</protein>
<proteinExistence type="predicted"/>
<name>A0A2C9VZ33_MANES</name>
<dbReference type="AlphaFoldDB" id="A0A2C9VZ33"/>
<accession>A0A2C9VZ33</accession>
<sequence length="128" mass="15315">MSKSDETFQLQQLQDKLKKAVSTGSIYAYVYAYCNLQQQQQNYQLRPHYRSPTDQSMMEYSQFTSFLINDESFLTPWSWKVDDQSDEELNNEEKKTMVFQQGSFFTYDVDSYGFQRRLLQFLMRGKSN</sequence>
<evidence type="ECO:0000313" key="1">
    <source>
        <dbReference type="EMBL" id="OAY51765.1"/>
    </source>
</evidence>
<organism evidence="1">
    <name type="scientific">Manihot esculenta</name>
    <name type="common">Cassava</name>
    <name type="synonym">Jatropha manihot</name>
    <dbReference type="NCBI Taxonomy" id="3983"/>
    <lineage>
        <taxon>Eukaryota</taxon>
        <taxon>Viridiplantae</taxon>
        <taxon>Streptophyta</taxon>
        <taxon>Embryophyta</taxon>
        <taxon>Tracheophyta</taxon>
        <taxon>Spermatophyta</taxon>
        <taxon>Magnoliopsida</taxon>
        <taxon>eudicotyledons</taxon>
        <taxon>Gunneridae</taxon>
        <taxon>Pentapetalae</taxon>
        <taxon>rosids</taxon>
        <taxon>fabids</taxon>
        <taxon>Malpighiales</taxon>
        <taxon>Euphorbiaceae</taxon>
        <taxon>Crotonoideae</taxon>
        <taxon>Manihoteae</taxon>
        <taxon>Manihot</taxon>
    </lineage>
</organism>
<reference evidence="1" key="1">
    <citation type="submission" date="2016-02" db="EMBL/GenBank/DDBJ databases">
        <title>WGS assembly of Manihot esculenta.</title>
        <authorList>
            <person name="Bredeson J.V."/>
            <person name="Prochnik S.E."/>
            <person name="Lyons J.B."/>
            <person name="Schmutz J."/>
            <person name="Grimwood J."/>
            <person name="Vrebalov J."/>
            <person name="Bart R.S."/>
            <person name="Amuge T."/>
            <person name="Ferguson M.E."/>
            <person name="Green R."/>
            <person name="Putnam N."/>
            <person name="Stites J."/>
            <person name="Rounsley S."/>
            <person name="Rokhsar D.S."/>
        </authorList>
    </citation>
    <scope>NUCLEOTIDE SEQUENCE [LARGE SCALE GENOMIC DNA]</scope>
    <source>
        <tissue evidence="1">Leaf</tissue>
    </source>
</reference>